<protein>
    <submittedName>
        <fullName evidence="6">Sugar phosphate permease</fullName>
    </submittedName>
</protein>
<accession>A0A1H9UV00</accession>
<name>A0A1H9UV00_9RHOB</name>
<dbReference type="InterPro" id="IPR036259">
    <property type="entry name" value="MFS_trans_sf"/>
</dbReference>
<dbReference type="EMBL" id="FOGU01000006">
    <property type="protein sequence ID" value="SES13242.1"/>
    <property type="molecule type" value="Genomic_DNA"/>
</dbReference>
<dbReference type="Proteomes" id="UP000198885">
    <property type="component" value="Unassembled WGS sequence"/>
</dbReference>
<gene>
    <name evidence="6" type="ORF">SAMN04490244_10619</name>
</gene>
<feature type="transmembrane region" description="Helical" evidence="4">
    <location>
        <begin position="161"/>
        <end position="186"/>
    </location>
</feature>
<keyword evidence="2 4" id="KW-1133">Transmembrane helix</keyword>
<dbReference type="STRING" id="641238.SAMN04490244_10619"/>
<dbReference type="PANTHER" id="PTHR23521:SF3">
    <property type="entry name" value="MFS TRANSPORTER"/>
    <property type="match status" value="1"/>
</dbReference>
<dbReference type="SUPFAM" id="SSF103473">
    <property type="entry name" value="MFS general substrate transporter"/>
    <property type="match status" value="1"/>
</dbReference>
<reference evidence="6 7" key="1">
    <citation type="submission" date="2016-10" db="EMBL/GenBank/DDBJ databases">
        <authorList>
            <person name="de Groot N.N."/>
        </authorList>
    </citation>
    <scope>NUCLEOTIDE SEQUENCE [LARGE SCALE GENOMIC DNA]</scope>
    <source>
        <strain evidence="6 7">DSM 23042</strain>
    </source>
</reference>
<dbReference type="RefSeq" id="WP_092693532.1">
    <property type="nucleotide sequence ID" value="NZ_FOGU01000006.1"/>
</dbReference>
<dbReference type="GO" id="GO:0022857">
    <property type="term" value="F:transmembrane transporter activity"/>
    <property type="evidence" value="ECO:0007669"/>
    <property type="project" value="InterPro"/>
</dbReference>
<feature type="transmembrane region" description="Helical" evidence="4">
    <location>
        <begin position="135"/>
        <end position="155"/>
    </location>
</feature>
<feature type="transmembrane region" description="Helical" evidence="4">
    <location>
        <begin position="252"/>
        <end position="274"/>
    </location>
</feature>
<dbReference type="OrthoDB" id="9781976at2"/>
<dbReference type="Pfam" id="PF07690">
    <property type="entry name" value="MFS_1"/>
    <property type="match status" value="1"/>
</dbReference>
<evidence type="ECO:0000256" key="1">
    <source>
        <dbReference type="ARBA" id="ARBA00022692"/>
    </source>
</evidence>
<feature type="domain" description="Major facilitator superfamily (MFS) profile" evidence="5">
    <location>
        <begin position="211"/>
        <end position="407"/>
    </location>
</feature>
<evidence type="ECO:0000313" key="7">
    <source>
        <dbReference type="Proteomes" id="UP000198885"/>
    </source>
</evidence>
<feature type="transmembrane region" description="Helical" evidence="4">
    <location>
        <begin position="339"/>
        <end position="362"/>
    </location>
</feature>
<dbReference type="Gene3D" id="1.20.1250.20">
    <property type="entry name" value="MFS general substrate transporter like domains"/>
    <property type="match status" value="2"/>
</dbReference>
<dbReference type="InterPro" id="IPR011701">
    <property type="entry name" value="MFS"/>
</dbReference>
<evidence type="ECO:0000313" key="6">
    <source>
        <dbReference type="EMBL" id="SES13242.1"/>
    </source>
</evidence>
<dbReference type="PROSITE" id="PS50850">
    <property type="entry name" value="MFS"/>
    <property type="match status" value="1"/>
</dbReference>
<dbReference type="PANTHER" id="PTHR23521">
    <property type="entry name" value="TRANSPORTER MFS SUPERFAMILY"/>
    <property type="match status" value="1"/>
</dbReference>
<proteinExistence type="predicted"/>
<feature type="transmembrane region" description="Helical" evidence="4">
    <location>
        <begin position="281"/>
        <end position="301"/>
    </location>
</feature>
<feature type="transmembrane region" description="Helical" evidence="4">
    <location>
        <begin position="374"/>
        <end position="393"/>
    </location>
</feature>
<evidence type="ECO:0000256" key="2">
    <source>
        <dbReference type="ARBA" id="ARBA00022989"/>
    </source>
</evidence>
<dbReference type="GO" id="GO:0005886">
    <property type="term" value="C:plasma membrane"/>
    <property type="evidence" value="ECO:0007669"/>
    <property type="project" value="TreeGrafter"/>
</dbReference>
<evidence type="ECO:0000259" key="5">
    <source>
        <dbReference type="PROSITE" id="PS50850"/>
    </source>
</evidence>
<feature type="transmembrane region" description="Helical" evidence="4">
    <location>
        <begin position="307"/>
        <end position="327"/>
    </location>
</feature>
<evidence type="ECO:0000256" key="4">
    <source>
        <dbReference type="SAM" id="Phobius"/>
    </source>
</evidence>
<sequence length="407" mass="41518">MAQREAPGRWGMLAVICVAVVGALATWFSATAVVPELTSAWGLSASQAAWLTSAVQIGFVAGALGSSLVNLPDIVRLPRLMAASALAAGLSNAALLLEPGPGVAVALRFATGVALAGVYPPALKLMATWFVRGRGLALGLLIGALTLGSSMPHLVRAATEGLAWEAVVIATSAGTLAAAALFLGAVREGPFAFGRAVFDPRQALRVLADRPVLLANIGYFGHMWELYAMWAWMLAFGTAIAEAGVAPVPFGSASMLSFVAVASGVAGCILGGALSDRIGRCLTTAGLMAVSASCAVLIGFAFDGPSWLLGAIAVVWGISIVGDSAQFSAAVTELADTRFVGTAVTVQMGLGFALTVVSIWLVPLVAELLGGWRWSFVVLVPGPLVGAAAMLALRRRPEAVRLAGGAR</sequence>
<organism evidence="6 7">
    <name type="scientific">Tranquillimonas rosea</name>
    <dbReference type="NCBI Taxonomy" id="641238"/>
    <lineage>
        <taxon>Bacteria</taxon>
        <taxon>Pseudomonadati</taxon>
        <taxon>Pseudomonadota</taxon>
        <taxon>Alphaproteobacteria</taxon>
        <taxon>Rhodobacterales</taxon>
        <taxon>Roseobacteraceae</taxon>
        <taxon>Tranquillimonas</taxon>
    </lineage>
</organism>
<keyword evidence="1 4" id="KW-0812">Transmembrane</keyword>
<dbReference type="AlphaFoldDB" id="A0A1H9UV00"/>
<keyword evidence="3 4" id="KW-0472">Membrane</keyword>
<dbReference type="InterPro" id="IPR020846">
    <property type="entry name" value="MFS_dom"/>
</dbReference>
<feature type="transmembrane region" description="Helical" evidence="4">
    <location>
        <begin position="48"/>
        <end position="68"/>
    </location>
</feature>
<evidence type="ECO:0000256" key="3">
    <source>
        <dbReference type="ARBA" id="ARBA00023136"/>
    </source>
</evidence>
<keyword evidence="7" id="KW-1185">Reference proteome</keyword>